<sequence>ELSHLKMEPKFVFQEDLRKLAPHHFEVYNGEIDPSRVIRPYEHQSAYSAHADLSMDMLLDSISFLINEVFVNKNLNAETLKYISNRLRQANVKLNSISTRYQSLILTFLTLLQPAYVKCCFSSSQDPASFYKEDFFVVLNDLKRSCRYDADETTRVLAGETEFNSVQSVLQTLLVTQDAGFLSVAQSFLVYPSQQACVAAFYLFEYFGGDLQRILDFDLNNLQSQKFILECLVSNPEFADVLNRTNSVKFLQSSHSLLQKSFKCFKKRFSTQNVFEILKTAMEKPIAEIEVKGKKEFHVKKLKEQKEEEFPKERIDTPMVQLGQIKEIGLQKPPLDAPEQKKLSFNFGQKAEKEKEEPKLNF</sequence>
<feature type="non-terminal residue" evidence="1">
    <location>
        <position position="1"/>
    </location>
</feature>
<accession>A0A146K015</accession>
<proteinExistence type="predicted"/>
<dbReference type="EMBL" id="GDID01007530">
    <property type="protein sequence ID" value="JAP89076.1"/>
    <property type="molecule type" value="Transcribed_RNA"/>
</dbReference>
<reference evidence="1" key="1">
    <citation type="submission" date="2015-07" db="EMBL/GenBank/DDBJ databases">
        <title>Adaptation to a free-living lifestyle via gene acquisitions in the diplomonad Trepomonas sp. PC1.</title>
        <authorList>
            <person name="Xu F."/>
            <person name="Jerlstrom-Hultqvist J."/>
            <person name="Kolisko M."/>
            <person name="Simpson A.G.B."/>
            <person name="Roger A.J."/>
            <person name="Svard S.G."/>
            <person name="Andersson J.O."/>
        </authorList>
    </citation>
    <scope>NUCLEOTIDE SEQUENCE</scope>
    <source>
        <strain evidence="1">PC1</strain>
    </source>
</reference>
<evidence type="ECO:0000313" key="1">
    <source>
        <dbReference type="EMBL" id="JAP89076.1"/>
    </source>
</evidence>
<feature type="non-terminal residue" evidence="1">
    <location>
        <position position="362"/>
    </location>
</feature>
<name>A0A146K015_9EUKA</name>
<gene>
    <name evidence="1" type="ORF">TPC1_31429</name>
</gene>
<organism evidence="1">
    <name type="scientific">Trepomonas sp. PC1</name>
    <dbReference type="NCBI Taxonomy" id="1076344"/>
    <lineage>
        <taxon>Eukaryota</taxon>
        <taxon>Metamonada</taxon>
        <taxon>Diplomonadida</taxon>
        <taxon>Hexamitidae</taxon>
        <taxon>Hexamitinae</taxon>
        <taxon>Trepomonas</taxon>
    </lineage>
</organism>
<protein>
    <submittedName>
        <fullName evidence="1">Uncharacterized protein</fullName>
    </submittedName>
</protein>
<dbReference type="AlphaFoldDB" id="A0A146K015"/>